<dbReference type="Gene3D" id="1.20.120.1490">
    <property type="match status" value="1"/>
</dbReference>
<keyword evidence="1" id="KW-0175">Coiled coil</keyword>
<feature type="coiled-coil region" evidence="1">
    <location>
        <begin position="72"/>
        <end position="124"/>
    </location>
</feature>
<name>A0A1I3TXA2_9BURK</name>
<dbReference type="InterPro" id="IPR025961">
    <property type="entry name" value="Metal_resist"/>
</dbReference>
<feature type="chain" id="PRO_5011624334" evidence="2">
    <location>
        <begin position="30"/>
        <end position="180"/>
    </location>
</feature>
<evidence type="ECO:0000313" key="3">
    <source>
        <dbReference type="EMBL" id="SFJ75874.1"/>
    </source>
</evidence>
<feature type="signal peptide" evidence="2">
    <location>
        <begin position="1"/>
        <end position="29"/>
    </location>
</feature>
<keyword evidence="4" id="KW-1185">Reference proteome</keyword>
<dbReference type="AlphaFoldDB" id="A0A1I3TXA2"/>
<evidence type="ECO:0000256" key="1">
    <source>
        <dbReference type="SAM" id="Coils"/>
    </source>
</evidence>
<proteinExistence type="predicted"/>
<accession>A0A1I3TXA2</accession>
<dbReference type="Pfam" id="PF13801">
    <property type="entry name" value="Metal_resist"/>
    <property type="match status" value="1"/>
</dbReference>
<gene>
    <name evidence="3" type="ORF">SAMN05192543_110206</name>
</gene>
<sequence length="180" mass="20068">MSNRMSVKPTRFLAVAAASLALGVGIAYAAGQSDAPGGGPGWHHGQFEKQLNQLHSQLNLNADQEKQWQAALDTMKQNRSAARANHQQMKQQFEALQQQPILDLNALHDAHQRVEQQNAQLREQTTTAWLNFYNGLNDQQKTIVSTALKQHFAKMAARREKMHERWEQHGGASGAIGLKP</sequence>
<protein>
    <submittedName>
        <fullName evidence="3">Protein refolding chaperone Spy/CpxP family</fullName>
    </submittedName>
</protein>
<keyword evidence="2" id="KW-0732">Signal</keyword>
<reference evidence="3 4" key="1">
    <citation type="submission" date="2016-10" db="EMBL/GenBank/DDBJ databases">
        <authorList>
            <person name="de Groot N.N."/>
        </authorList>
    </citation>
    <scope>NUCLEOTIDE SEQUENCE [LARGE SCALE GENOMIC DNA]</scope>
    <source>
        <strain evidence="3 4">LMG 23650</strain>
    </source>
</reference>
<dbReference type="RefSeq" id="WP_407670709.1">
    <property type="nucleotide sequence ID" value="NZ_CP041745.1"/>
</dbReference>
<organism evidence="3 4">
    <name type="scientific">Paraburkholderia megapolitana</name>
    <dbReference type="NCBI Taxonomy" id="420953"/>
    <lineage>
        <taxon>Bacteria</taxon>
        <taxon>Pseudomonadati</taxon>
        <taxon>Pseudomonadota</taxon>
        <taxon>Betaproteobacteria</taxon>
        <taxon>Burkholderiales</taxon>
        <taxon>Burkholderiaceae</taxon>
        <taxon>Paraburkholderia</taxon>
    </lineage>
</organism>
<evidence type="ECO:0000256" key="2">
    <source>
        <dbReference type="SAM" id="SignalP"/>
    </source>
</evidence>
<dbReference type="STRING" id="420953.SAMN05192543_110206"/>
<dbReference type="Proteomes" id="UP000199548">
    <property type="component" value="Unassembled WGS sequence"/>
</dbReference>
<dbReference type="EMBL" id="FOQU01000010">
    <property type="protein sequence ID" value="SFJ75874.1"/>
    <property type="molecule type" value="Genomic_DNA"/>
</dbReference>
<evidence type="ECO:0000313" key="4">
    <source>
        <dbReference type="Proteomes" id="UP000199548"/>
    </source>
</evidence>